<dbReference type="InterPro" id="IPR009081">
    <property type="entry name" value="PP-bd_ACP"/>
</dbReference>
<dbReference type="SUPFAM" id="SSF51735">
    <property type="entry name" value="NAD(P)-binding Rossmann-fold domains"/>
    <property type="match status" value="1"/>
</dbReference>
<dbReference type="InterPro" id="IPR013120">
    <property type="entry name" value="FAR_NAD-bd"/>
</dbReference>
<gene>
    <name evidence="5" type="ORF">BJX68DRAFT_263011</name>
</gene>
<dbReference type="PANTHER" id="PTHR24198">
    <property type="entry name" value="ANKYRIN REPEAT AND PROTEIN KINASE DOMAIN-CONTAINING PROTEIN"/>
    <property type="match status" value="1"/>
</dbReference>
<dbReference type="GeneID" id="98159742"/>
<dbReference type="Gene3D" id="1.10.1200.10">
    <property type="entry name" value="ACP-like"/>
    <property type="match status" value="1"/>
</dbReference>
<dbReference type="Pfam" id="PF12796">
    <property type="entry name" value="Ank_2"/>
    <property type="match status" value="2"/>
</dbReference>
<dbReference type="EMBL" id="JBFXLR010000006">
    <property type="protein sequence ID" value="KAL2857446.1"/>
    <property type="molecule type" value="Genomic_DNA"/>
</dbReference>
<dbReference type="SMART" id="SM00248">
    <property type="entry name" value="ANK"/>
    <property type="match status" value="9"/>
</dbReference>
<sequence length="1247" mass="137625">MSLPDLPPELISHILSYVPPSWHWGNLGWDSDRWRRTVANNVRWFLRLRLVCRTFDGLVIDLILAELRAGNLHRSLPLKRGAARRSTIAFVERLLWALVIRTAAAPPMSHENERSIARTIVDGAALSADFLTCSKESETRQNGSNAVDGEDEEANKLRDVYTGALISSLTIILGPNLVLDILEPGQDHGIDMFSPLKGDKQQWRITALMGAAYLGRVSDLKRILSLEIDINFDPSDRWLYPPVMAAAVAGRVDVLEFLAFQGADLHALTVGNGDNAVHFAALAGHTVAVERLIDKGVDCDVVNNDGVTPLHRAASAGHAGVVRALFTAKPEGLRTEVKDSLGRAAIHYAVERGYEDVVHAFLSRKDTDMEIQDAALVNPVLGRVVTPLLLAALTGRGGIFHAILARCGMPDPETIPRRTMCRVVIRGSSLAITKTVMKRESRVYSDEDRNWLLAGETLCCAADLASDDVFRYLLSFEDAEIHHVPWKSGQPPEPTVLRAAISSNKVGHVQAILDHPRFDAVRIFSPDTPKRSPLHYPTHPDGLDPAIMEALLAHPAFDVNVQDEFGRTPLHHAALTGQIELVKLLLAHPGVDIKRVDAQGKTPLCEAVERGHVAVARVFLEMAGPVAWDVTPTDKSPLAFAVSGAKVDMVRVLLEPQYRIPRDVVLLEKGKAEKIITQNKADLAEWQRGVWDEKADWWFGNEELREVLLESVELGAVLLHEMISRDSQVKLRGVRLELEELSSVTQHAAKGALAHCAVIVKGEDDRSEQHHLIAFVVVHTSFPGNVHDLCDTLFDTIPLLARQKSTRFATHLSEPSMFVIIGGRLQQPRTKGILKGLWEATCPVTQRPIEGKTSLFELGGNSLLMLRLQAGIRRATKLEISLADLFNASTLDEMAQLASLATALLHDLLAALSISQIHSIAIRPRRLIVPESGPQLNNSLPSSSKIRMYHGDLSHPTLGLSEAEIVALREPNLLSTKFLLSLCLARGIPFHYISTAGVTCFSRRDTFPEMSVSSFLPQLDTLQPHGYKSSKWASEVFLERASTRYGVPVTVYRPTSLSLTRGDGDGYEGSRIDKSDPPTFGGNVLGSVLALSRAMRAVPRTTGWKGYIDLVSVENASRRIIERVLLPQKSAVHRKLLVKGNVAATSSQVRYMYICGEKRFRICELKAFLESEQEKEKDKGVARYSELEWKDWLGQAKFYGIDAGVAVYLERFQGQELRGGPEIRGLPLLESGNIEDCATHDKLEDSL</sequence>
<protein>
    <submittedName>
        <fullName evidence="5">Ankyrin repeat-containing domain protein</fullName>
    </submittedName>
</protein>
<feature type="repeat" description="ANK" evidence="3">
    <location>
        <begin position="272"/>
        <end position="304"/>
    </location>
</feature>
<dbReference type="SUPFAM" id="SSF47336">
    <property type="entry name" value="ACP-like"/>
    <property type="match status" value="1"/>
</dbReference>
<dbReference type="RefSeq" id="XP_070902977.1">
    <property type="nucleotide sequence ID" value="XM_071044578.1"/>
</dbReference>
<dbReference type="InterPro" id="IPR036736">
    <property type="entry name" value="ACP-like_sf"/>
</dbReference>
<dbReference type="Gene3D" id="3.30.300.30">
    <property type="match status" value="1"/>
</dbReference>
<dbReference type="Gene3D" id="3.40.50.720">
    <property type="entry name" value="NAD(P)-binding Rossmann-like Domain"/>
    <property type="match status" value="1"/>
</dbReference>
<reference evidence="5 6" key="1">
    <citation type="submission" date="2024-07" db="EMBL/GenBank/DDBJ databases">
        <title>Section-level genome sequencing and comparative genomics of Aspergillus sections Usti and Cavernicolus.</title>
        <authorList>
            <consortium name="Lawrence Berkeley National Laboratory"/>
            <person name="Nybo J.L."/>
            <person name="Vesth T.C."/>
            <person name="Theobald S."/>
            <person name="Frisvad J.C."/>
            <person name="Larsen T.O."/>
            <person name="Kjaerboelling I."/>
            <person name="Rothschild-Mancinelli K."/>
            <person name="Lyhne E.K."/>
            <person name="Kogle M.E."/>
            <person name="Barry K."/>
            <person name="Clum A."/>
            <person name="Na H."/>
            <person name="Ledsgaard L."/>
            <person name="Lin J."/>
            <person name="Lipzen A."/>
            <person name="Kuo A."/>
            <person name="Riley R."/>
            <person name="Mondo S."/>
            <person name="LaButti K."/>
            <person name="Haridas S."/>
            <person name="Pangalinan J."/>
            <person name="Salamov A.A."/>
            <person name="Simmons B.A."/>
            <person name="Magnuson J.K."/>
            <person name="Chen J."/>
            <person name="Drula E."/>
            <person name="Henrissat B."/>
            <person name="Wiebenga A."/>
            <person name="Lubbers R.J."/>
            <person name="Gomes A.C."/>
            <person name="Macurrencykelacurrency M.R."/>
            <person name="Stajich J."/>
            <person name="Grigoriev I.V."/>
            <person name="Mortensen U.H."/>
            <person name="De vries R.P."/>
            <person name="Baker S.E."/>
            <person name="Andersen M.R."/>
        </authorList>
    </citation>
    <scope>NUCLEOTIDE SEQUENCE [LARGE SCALE GENOMIC DNA]</scope>
    <source>
        <strain evidence="5 6">CBS 756.74</strain>
    </source>
</reference>
<evidence type="ECO:0000256" key="1">
    <source>
        <dbReference type="ARBA" id="ARBA00022737"/>
    </source>
</evidence>
<evidence type="ECO:0000256" key="2">
    <source>
        <dbReference type="ARBA" id="ARBA00023043"/>
    </source>
</evidence>
<evidence type="ECO:0000259" key="4">
    <source>
        <dbReference type="PROSITE" id="PS50075"/>
    </source>
</evidence>
<dbReference type="Gene3D" id="1.25.40.20">
    <property type="entry name" value="Ankyrin repeat-containing domain"/>
    <property type="match status" value="2"/>
</dbReference>
<keyword evidence="6" id="KW-1185">Reference proteome</keyword>
<evidence type="ECO:0000256" key="3">
    <source>
        <dbReference type="PROSITE-ProRule" id="PRU00023"/>
    </source>
</evidence>
<dbReference type="SUPFAM" id="SSF48403">
    <property type="entry name" value="Ankyrin repeat"/>
    <property type="match status" value="2"/>
</dbReference>
<name>A0ABR4KYT4_9EURO</name>
<dbReference type="PROSITE" id="PS50297">
    <property type="entry name" value="ANK_REP_REGION"/>
    <property type="match status" value="3"/>
</dbReference>
<dbReference type="InterPro" id="IPR036291">
    <property type="entry name" value="NAD(P)-bd_dom_sf"/>
</dbReference>
<feature type="domain" description="Carrier" evidence="4">
    <location>
        <begin position="828"/>
        <end position="902"/>
    </location>
</feature>
<feature type="repeat" description="ANK" evidence="3">
    <location>
        <begin position="565"/>
        <end position="598"/>
    </location>
</feature>
<dbReference type="PROSITE" id="PS50088">
    <property type="entry name" value="ANK_REPEAT"/>
    <property type="match status" value="3"/>
</dbReference>
<dbReference type="PROSITE" id="PS50075">
    <property type="entry name" value="CARRIER"/>
    <property type="match status" value="1"/>
</dbReference>
<dbReference type="InterPro" id="IPR036770">
    <property type="entry name" value="Ankyrin_rpt-contain_sf"/>
</dbReference>
<dbReference type="PANTHER" id="PTHR24198:SF165">
    <property type="entry name" value="ANKYRIN REPEAT-CONTAINING PROTEIN-RELATED"/>
    <property type="match status" value="1"/>
</dbReference>
<comment type="caution">
    <text evidence="5">The sequence shown here is derived from an EMBL/GenBank/DDBJ whole genome shotgun (WGS) entry which is preliminary data.</text>
</comment>
<dbReference type="Pfam" id="PF00550">
    <property type="entry name" value="PP-binding"/>
    <property type="match status" value="1"/>
</dbReference>
<keyword evidence="1" id="KW-0677">Repeat</keyword>
<evidence type="ECO:0000313" key="6">
    <source>
        <dbReference type="Proteomes" id="UP001610444"/>
    </source>
</evidence>
<keyword evidence="2 3" id="KW-0040">ANK repeat</keyword>
<evidence type="ECO:0000313" key="5">
    <source>
        <dbReference type="EMBL" id="KAL2857446.1"/>
    </source>
</evidence>
<accession>A0ABR4KYT4</accession>
<dbReference type="Proteomes" id="UP001610444">
    <property type="component" value="Unassembled WGS sequence"/>
</dbReference>
<dbReference type="InterPro" id="IPR045851">
    <property type="entry name" value="AMP-bd_C_sf"/>
</dbReference>
<organism evidence="5 6">
    <name type="scientific">Aspergillus pseudodeflectus</name>
    <dbReference type="NCBI Taxonomy" id="176178"/>
    <lineage>
        <taxon>Eukaryota</taxon>
        <taxon>Fungi</taxon>
        <taxon>Dikarya</taxon>
        <taxon>Ascomycota</taxon>
        <taxon>Pezizomycotina</taxon>
        <taxon>Eurotiomycetes</taxon>
        <taxon>Eurotiomycetidae</taxon>
        <taxon>Eurotiales</taxon>
        <taxon>Aspergillaceae</taxon>
        <taxon>Aspergillus</taxon>
        <taxon>Aspergillus subgen. Nidulantes</taxon>
    </lineage>
</organism>
<dbReference type="Pfam" id="PF07993">
    <property type="entry name" value="NAD_binding_4"/>
    <property type="match status" value="1"/>
</dbReference>
<feature type="repeat" description="ANK" evidence="3">
    <location>
        <begin position="305"/>
        <end position="326"/>
    </location>
</feature>
<proteinExistence type="predicted"/>
<dbReference type="InterPro" id="IPR002110">
    <property type="entry name" value="Ankyrin_rpt"/>
</dbReference>